<gene>
    <name evidence="1" type="ORF">CEXT_398981</name>
</gene>
<accession>A0AAV4MMP7</accession>
<proteinExistence type="predicted"/>
<dbReference type="Proteomes" id="UP001054945">
    <property type="component" value="Unassembled WGS sequence"/>
</dbReference>
<name>A0AAV4MMP7_CAEEX</name>
<evidence type="ECO:0000313" key="1">
    <source>
        <dbReference type="EMBL" id="GIX73613.1"/>
    </source>
</evidence>
<organism evidence="1 2">
    <name type="scientific">Caerostris extrusa</name>
    <name type="common">Bark spider</name>
    <name type="synonym">Caerostris bankana</name>
    <dbReference type="NCBI Taxonomy" id="172846"/>
    <lineage>
        <taxon>Eukaryota</taxon>
        <taxon>Metazoa</taxon>
        <taxon>Ecdysozoa</taxon>
        <taxon>Arthropoda</taxon>
        <taxon>Chelicerata</taxon>
        <taxon>Arachnida</taxon>
        <taxon>Araneae</taxon>
        <taxon>Araneomorphae</taxon>
        <taxon>Entelegynae</taxon>
        <taxon>Araneoidea</taxon>
        <taxon>Araneidae</taxon>
        <taxon>Caerostris</taxon>
    </lineage>
</organism>
<sequence>MIPPKTQNLKDQLRHPIIKTKSINCAMKIGLDVHNSHSIHTTSLSHLCTIYVNHISATRENVLKPQKPTPLSCYHHNWTPSTKDVILDKGTLPR</sequence>
<reference evidence="1 2" key="1">
    <citation type="submission" date="2021-06" db="EMBL/GenBank/DDBJ databases">
        <title>Caerostris extrusa draft genome.</title>
        <authorList>
            <person name="Kono N."/>
            <person name="Arakawa K."/>
        </authorList>
    </citation>
    <scope>NUCLEOTIDE SEQUENCE [LARGE SCALE GENOMIC DNA]</scope>
</reference>
<dbReference type="EMBL" id="BPLR01002432">
    <property type="protein sequence ID" value="GIX73613.1"/>
    <property type="molecule type" value="Genomic_DNA"/>
</dbReference>
<comment type="caution">
    <text evidence="1">The sequence shown here is derived from an EMBL/GenBank/DDBJ whole genome shotgun (WGS) entry which is preliminary data.</text>
</comment>
<dbReference type="AlphaFoldDB" id="A0AAV4MMP7"/>
<protein>
    <submittedName>
        <fullName evidence="1">Uncharacterized protein</fullName>
    </submittedName>
</protein>
<evidence type="ECO:0000313" key="2">
    <source>
        <dbReference type="Proteomes" id="UP001054945"/>
    </source>
</evidence>
<keyword evidence="2" id="KW-1185">Reference proteome</keyword>